<protein>
    <submittedName>
        <fullName evidence="1">Uncharacterized protein</fullName>
    </submittedName>
</protein>
<dbReference type="SUPFAM" id="SSF48371">
    <property type="entry name" value="ARM repeat"/>
    <property type="match status" value="1"/>
</dbReference>
<accession>A0ABQ9Y7N2</accession>
<comment type="caution">
    <text evidence="1">The sequence shown here is derived from an EMBL/GenBank/DDBJ whole genome shotgun (WGS) entry which is preliminary data.</text>
</comment>
<reference evidence="1 2" key="1">
    <citation type="journal article" date="2022" name="bioRxiv">
        <title>Genomics of Preaxostyla Flagellates Illuminates Evolutionary Transitions and the Path Towards Mitochondrial Loss.</title>
        <authorList>
            <person name="Novak L.V.F."/>
            <person name="Treitli S.C."/>
            <person name="Pyrih J."/>
            <person name="Halakuc P."/>
            <person name="Pipaliya S.V."/>
            <person name="Vacek V."/>
            <person name="Brzon O."/>
            <person name="Soukal P."/>
            <person name="Eme L."/>
            <person name="Dacks J.B."/>
            <person name="Karnkowska A."/>
            <person name="Elias M."/>
            <person name="Hampl V."/>
        </authorList>
    </citation>
    <scope>NUCLEOTIDE SEQUENCE [LARGE SCALE GENOMIC DNA]</scope>
    <source>
        <strain evidence="1">NAU3</strain>
        <tissue evidence="1">Gut</tissue>
    </source>
</reference>
<dbReference type="EMBL" id="JARBJD010000027">
    <property type="protein sequence ID" value="KAK2959770.1"/>
    <property type="molecule type" value="Genomic_DNA"/>
</dbReference>
<keyword evidence="2" id="KW-1185">Reference proteome</keyword>
<proteinExistence type="predicted"/>
<dbReference type="InterPro" id="IPR016024">
    <property type="entry name" value="ARM-type_fold"/>
</dbReference>
<organism evidence="1 2">
    <name type="scientific">Blattamonas nauphoetae</name>
    <dbReference type="NCBI Taxonomy" id="2049346"/>
    <lineage>
        <taxon>Eukaryota</taxon>
        <taxon>Metamonada</taxon>
        <taxon>Preaxostyla</taxon>
        <taxon>Oxymonadida</taxon>
        <taxon>Blattamonas</taxon>
    </lineage>
</organism>
<gene>
    <name evidence="1" type="ORF">BLNAU_5259</name>
</gene>
<sequence length="335" mass="38519">MLKQTPQDDDAITLPISTTSDWRLVLQDSITADTLRQGCISLFEQVNSEQNFTPIEMNHATRFLEYAHIHVKYRKYPYNKPHETILSEDVTEQTNLTSALLKLVCHPSNTLQMAALSFLDASISKSFPRESRFAVAVTRLLPQLLERLKPHEIPLNGTTIKFHRHLISILDKFFSISSTADIKSCLEIRGYPPLAEILQSEKLELIFKISFEYLRSLIAAPVCSPDTHSGFILLSTMQQFREIVQNNLSHAIFPEVTRFFGEIRKDIVEKLALMLGFPSTNEVELCLHSDWMYPKLAEPWLSGFLYLLTQVREETQFSDLEILAVMIRVGRREYI</sequence>
<dbReference type="Proteomes" id="UP001281761">
    <property type="component" value="Unassembled WGS sequence"/>
</dbReference>
<evidence type="ECO:0000313" key="1">
    <source>
        <dbReference type="EMBL" id="KAK2959770.1"/>
    </source>
</evidence>
<evidence type="ECO:0000313" key="2">
    <source>
        <dbReference type="Proteomes" id="UP001281761"/>
    </source>
</evidence>
<name>A0ABQ9Y7N2_9EUKA</name>